<dbReference type="OrthoDB" id="9988752at2759"/>
<evidence type="ECO:0000256" key="1">
    <source>
        <dbReference type="SAM" id="MobiDB-lite"/>
    </source>
</evidence>
<dbReference type="InterPro" id="IPR015943">
    <property type="entry name" value="WD40/YVTN_repeat-like_dom_sf"/>
</dbReference>
<dbReference type="AlphaFoldDB" id="A0A4C1TH86"/>
<dbReference type="SUPFAM" id="SSF101912">
    <property type="entry name" value="Sema domain"/>
    <property type="match status" value="1"/>
</dbReference>
<organism evidence="2 3">
    <name type="scientific">Eumeta variegata</name>
    <name type="common">Bagworm moth</name>
    <name type="synonym">Eumeta japonica</name>
    <dbReference type="NCBI Taxonomy" id="151549"/>
    <lineage>
        <taxon>Eukaryota</taxon>
        <taxon>Metazoa</taxon>
        <taxon>Ecdysozoa</taxon>
        <taxon>Arthropoda</taxon>
        <taxon>Hexapoda</taxon>
        <taxon>Insecta</taxon>
        <taxon>Pterygota</taxon>
        <taxon>Neoptera</taxon>
        <taxon>Endopterygota</taxon>
        <taxon>Lepidoptera</taxon>
        <taxon>Glossata</taxon>
        <taxon>Ditrysia</taxon>
        <taxon>Tineoidea</taxon>
        <taxon>Psychidae</taxon>
        <taxon>Oiketicinae</taxon>
        <taxon>Eumeta</taxon>
    </lineage>
</organism>
<name>A0A4C1TH86_EUMVA</name>
<proteinExistence type="predicted"/>
<dbReference type="EMBL" id="BGZK01000059">
    <property type="protein sequence ID" value="GBP13842.1"/>
    <property type="molecule type" value="Genomic_DNA"/>
</dbReference>
<gene>
    <name evidence="2" type="primary">Sema1a</name>
    <name evidence="2" type="ORF">EVAR_8053_1</name>
</gene>
<evidence type="ECO:0000313" key="3">
    <source>
        <dbReference type="Proteomes" id="UP000299102"/>
    </source>
</evidence>
<feature type="compositionally biased region" description="Basic and acidic residues" evidence="1">
    <location>
        <begin position="140"/>
        <end position="151"/>
    </location>
</feature>
<reference evidence="2 3" key="1">
    <citation type="journal article" date="2019" name="Commun. Biol.">
        <title>The bagworm genome reveals a unique fibroin gene that provides high tensile strength.</title>
        <authorList>
            <person name="Kono N."/>
            <person name="Nakamura H."/>
            <person name="Ohtoshi R."/>
            <person name="Tomita M."/>
            <person name="Numata K."/>
            <person name="Arakawa K."/>
        </authorList>
    </citation>
    <scope>NUCLEOTIDE SEQUENCE [LARGE SCALE GENOMIC DNA]</scope>
</reference>
<dbReference type="Proteomes" id="UP000299102">
    <property type="component" value="Unassembled WGS sequence"/>
</dbReference>
<evidence type="ECO:0000313" key="2">
    <source>
        <dbReference type="EMBL" id="GBP13842.1"/>
    </source>
</evidence>
<dbReference type="InterPro" id="IPR036352">
    <property type="entry name" value="Semap_dom_sf"/>
</dbReference>
<dbReference type="STRING" id="151549.A0A4C1TH86"/>
<comment type="caution">
    <text evidence="2">The sequence shown here is derived from an EMBL/GenBank/DDBJ whole genome shotgun (WGS) entry which is preliminary data.</text>
</comment>
<protein>
    <submittedName>
        <fullName evidence="2">Semaphorin-1A</fullName>
    </submittedName>
</protein>
<dbReference type="Gene3D" id="2.130.10.10">
    <property type="entry name" value="YVTN repeat-like/Quinoprotein amine dehydrogenase"/>
    <property type="match status" value="1"/>
</dbReference>
<feature type="region of interest" description="Disordered" evidence="1">
    <location>
        <begin position="106"/>
        <end position="151"/>
    </location>
</feature>
<sequence>MYYCIAAVHADASLTQVGERQMSSAAERRGRSCLFVARSALSLALQALNGTPQSDVTPYESCFYGELYSGTVADFSGMEPIIYREPLQTEPYDSMTLNGRIGIETRNRLGNGSKTKGRAELKTEMGVGSWSEPRPRVGSKPKEDHRNQNHN</sequence>
<accession>A0A4C1TH86</accession>
<keyword evidence="3" id="KW-1185">Reference proteome</keyword>